<dbReference type="KEGG" id="nec:KGD82_24960"/>
<name>A0A975QKH9_9ACTN</name>
<proteinExistence type="predicted"/>
<organism evidence="1 2">
    <name type="scientific">Nocardiopsis eucommiae</name>
    <dbReference type="NCBI Taxonomy" id="2831970"/>
    <lineage>
        <taxon>Bacteria</taxon>
        <taxon>Bacillati</taxon>
        <taxon>Actinomycetota</taxon>
        <taxon>Actinomycetes</taxon>
        <taxon>Streptosporangiales</taxon>
        <taxon>Nocardiopsidaceae</taxon>
        <taxon>Nocardiopsis</taxon>
    </lineage>
</organism>
<protein>
    <submittedName>
        <fullName evidence="1">Uncharacterized protein</fullName>
    </submittedName>
</protein>
<keyword evidence="2" id="KW-1185">Reference proteome</keyword>
<dbReference type="AlphaFoldDB" id="A0A975QKH9"/>
<dbReference type="EMBL" id="CP074402">
    <property type="protein sequence ID" value="QVJ01327.1"/>
    <property type="molecule type" value="Genomic_DNA"/>
</dbReference>
<gene>
    <name evidence="1" type="ORF">KGD82_24960</name>
</gene>
<sequence>MAHGDQRAALVSTVAEAAGIIHEVGDPCYDRAVSARPQRRWFRRAAGVEKGQKLVVVTSTWGPAGSGAAILTSWTSSWTRCRAGTWPP</sequence>
<evidence type="ECO:0000313" key="1">
    <source>
        <dbReference type="EMBL" id="QVJ01327.1"/>
    </source>
</evidence>
<evidence type="ECO:0000313" key="2">
    <source>
        <dbReference type="Proteomes" id="UP000682416"/>
    </source>
</evidence>
<accession>A0A975QKH9</accession>
<reference evidence="1" key="1">
    <citation type="submission" date="2021-05" db="EMBL/GenBank/DDBJ databases">
        <authorList>
            <person name="Kaiqin L."/>
            <person name="Jian G."/>
        </authorList>
    </citation>
    <scope>NUCLEOTIDE SEQUENCE</scope>
    <source>
        <strain evidence="1">HDS5</strain>
    </source>
</reference>
<dbReference type="Proteomes" id="UP000682416">
    <property type="component" value="Chromosome"/>
</dbReference>